<dbReference type="OrthoDB" id="275163at2157"/>
<reference evidence="1 2" key="1">
    <citation type="journal article" date="2014" name="PLoS Genet.">
        <title>Phylogenetically driven sequencing of extremely halophilic archaea reveals strategies for static and dynamic osmo-response.</title>
        <authorList>
            <person name="Becker E.A."/>
            <person name="Seitzer P.M."/>
            <person name="Tritt A."/>
            <person name="Larsen D."/>
            <person name="Krusor M."/>
            <person name="Yao A.I."/>
            <person name="Wu D."/>
            <person name="Madern D."/>
            <person name="Eisen J.A."/>
            <person name="Darling A.E."/>
            <person name="Facciotti M.T."/>
        </authorList>
    </citation>
    <scope>NUCLEOTIDE SEQUENCE [LARGE SCALE GENOMIC DNA]</scope>
    <source>
        <strain evidence="1 2">DSM 18795</strain>
    </source>
</reference>
<gene>
    <name evidence="1" type="ORF">C492_11830</name>
</gene>
<name>L9XD26_9EURY</name>
<dbReference type="STRING" id="1227498.C492_11830"/>
<dbReference type="AlphaFoldDB" id="L9XD26"/>
<dbReference type="RefSeq" id="WP_008423646.1">
    <property type="nucleotide sequence ID" value="NZ_AOIA01000114.1"/>
</dbReference>
<organism evidence="1 2">
    <name type="scientific">Natronococcus jeotgali DSM 18795</name>
    <dbReference type="NCBI Taxonomy" id="1227498"/>
    <lineage>
        <taxon>Archaea</taxon>
        <taxon>Methanobacteriati</taxon>
        <taxon>Methanobacteriota</taxon>
        <taxon>Stenosarchaea group</taxon>
        <taxon>Halobacteria</taxon>
        <taxon>Halobacteriales</taxon>
        <taxon>Natrialbaceae</taxon>
        <taxon>Natronococcus</taxon>
    </lineage>
</organism>
<sequence>MANINAVTTSNKAELSDTEGMEFLLDEYDVRPQAEITEDGEIVIWGLSPFQVFSDDMSMDERTSEFLKELTGVLDEELVIQSIGAEKYRYPVMAVQYRVNPENGSVNVRNLDRDERPLGEG</sequence>
<protein>
    <submittedName>
        <fullName evidence="1">Uncharacterized protein</fullName>
    </submittedName>
</protein>
<dbReference type="Proteomes" id="UP000011531">
    <property type="component" value="Unassembled WGS sequence"/>
</dbReference>
<proteinExistence type="predicted"/>
<evidence type="ECO:0000313" key="1">
    <source>
        <dbReference type="EMBL" id="ELY58503.1"/>
    </source>
</evidence>
<evidence type="ECO:0000313" key="2">
    <source>
        <dbReference type="Proteomes" id="UP000011531"/>
    </source>
</evidence>
<comment type="caution">
    <text evidence="1">The sequence shown here is derived from an EMBL/GenBank/DDBJ whole genome shotgun (WGS) entry which is preliminary data.</text>
</comment>
<accession>L9XD26</accession>
<keyword evidence="2" id="KW-1185">Reference proteome</keyword>
<dbReference type="EMBL" id="AOIA01000114">
    <property type="protein sequence ID" value="ELY58503.1"/>
    <property type="molecule type" value="Genomic_DNA"/>
</dbReference>